<gene>
    <name evidence="3" type="ORF">SLS56_000348</name>
</gene>
<evidence type="ECO:0000313" key="4">
    <source>
        <dbReference type="Proteomes" id="UP001521116"/>
    </source>
</evidence>
<name>A0ABR3TE19_9PEZI</name>
<organism evidence="3 4">
    <name type="scientific">Neofusicoccum ribis</name>
    <dbReference type="NCBI Taxonomy" id="45134"/>
    <lineage>
        <taxon>Eukaryota</taxon>
        <taxon>Fungi</taxon>
        <taxon>Dikarya</taxon>
        <taxon>Ascomycota</taxon>
        <taxon>Pezizomycotina</taxon>
        <taxon>Dothideomycetes</taxon>
        <taxon>Dothideomycetes incertae sedis</taxon>
        <taxon>Botryosphaeriales</taxon>
        <taxon>Botryosphaeriaceae</taxon>
        <taxon>Neofusicoccum</taxon>
    </lineage>
</organism>
<dbReference type="EMBL" id="JAJVDC020000002">
    <property type="protein sequence ID" value="KAL1637793.1"/>
    <property type="molecule type" value="Genomic_DNA"/>
</dbReference>
<evidence type="ECO:0000256" key="1">
    <source>
        <dbReference type="SAM" id="MobiDB-lite"/>
    </source>
</evidence>
<protein>
    <recommendedName>
        <fullName evidence="2">Heterokaryon incompatibility domain-containing protein</fullName>
    </recommendedName>
</protein>
<evidence type="ECO:0000259" key="2">
    <source>
        <dbReference type="Pfam" id="PF06985"/>
    </source>
</evidence>
<dbReference type="InterPro" id="IPR010730">
    <property type="entry name" value="HET"/>
</dbReference>
<keyword evidence="4" id="KW-1185">Reference proteome</keyword>
<accession>A0ABR3TE19</accession>
<sequence length="680" mass="73611">MPDRPALARTQTTRPCKLCNNLDPRSHPATYHDQESTTRSIASLTLQLDPVRLKRSHENCPRCRLLADALDAHFESWRKTKPRLLLELVECAPVRLEVQRDGAEGVKIEIYAPPEPPDKPLPWPTLGHGQPIPSHSDSDDSFGFARKAIEDCLKNHQHRLCGQSRRDLFVPSRLIYVGKDPGSTEHIKLCQVPANKVEYISLSHCWGNGPTFTTTTANLAERKRHIDFDSMPQSFQDAVTITQELGVRYLWIDALCILQDSKEDWETESAKMSSIYENAHITIAATAAHNSDCGILSPRPRPAKLTYQPSPRSKPHSLRARLVPSHHPSTTTAPPPPPSGPLRHRAWALQEHVLTSRILHYTRHELLFECRILTRCECRRALPPVRPTPHPTVPGLLPTLLTTARPRAHRAVWHRLVAQYTARRLTVPADKLPAFGGIARAFAALRGGGGAAAYVAGCWAGADALCADLLWSAVGGGNALPAPHWRAPSFSWASVDAAVGYAWAAGGADEEADEDTARLAPLAAVREARAVPAGRNPLGAVADAWVALEGPVVADAVMVAEAGGMGYRLRRGGGAAAVEVVPDALLVAVSGADAAGVRRAGPGEEEHARTPFEAPVLCLGLARCEGSWIAGVVLARAAGGERGGGKAQREASLGCYERLGTFSCGDEWFAGAERRELVLV</sequence>
<comment type="caution">
    <text evidence="3">The sequence shown here is derived from an EMBL/GenBank/DDBJ whole genome shotgun (WGS) entry which is preliminary data.</text>
</comment>
<dbReference type="Proteomes" id="UP001521116">
    <property type="component" value="Unassembled WGS sequence"/>
</dbReference>
<dbReference type="PANTHER" id="PTHR33112:SF9">
    <property type="entry name" value="HETEROKARYON INCOMPATIBILITY DOMAIN-CONTAINING PROTEIN"/>
    <property type="match status" value="1"/>
</dbReference>
<feature type="domain" description="Heterokaryon incompatibility" evidence="2">
    <location>
        <begin position="199"/>
        <end position="351"/>
    </location>
</feature>
<feature type="region of interest" description="Disordered" evidence="1">
    <location>
        <begin position="324"/>
        <end position="343"/>
    </location>
</feature>
<dbReference type="Pfam" id="PF06985">
    <property type="entry name" value="HET"/>
    <property type="match status" value="1"/>
</dbReference>
<feature type="region of interest" description="Disordered" evidence="1">
    <location>
        <begin position="298"/>
        <end position="319"/>
    </location>
</feature>
<proteinExistence type="predicted"/>
<reference evidence="3 4" key="1">
    <citation type="submission" date="2024-02" db="EMBL/GenBank/DDBJ databases">
        <title>De novo assembly and annotation of 12 fungi associated with fruit tree decline syndrome in Ontario, Canada.</title>
        <authorList>
            <person name="Sulman M."/>
            <person name="Ellouze W."/>
            <person name="Ilyukhin E."/>
        </authorList>
    </citation>
    <scope>NUCLEOTIDE SEQUENCE [LARGE SCALE GENOMIC DNA]</scope>
    <source>
        <strain evidence="3 4">M1-105</strain>
    </source>
</reference>
<dbReference type="PANTHER" id="PTHR33112">
    <property type="entry name" value="DOMAIN PROTEIN, PUTATIVE-RELATED"/>
    <property type="match status" value="1"/>
</dbReference>
<evidence type="ECO:0000313" key="3">
    <source>
        <dbReference type="EMBL" id="KAL1637793.1"/>
    </source>
</evidence>